<proteinExistence type="predicted"/>
<evidence type="ECO:0000313" key="2">
    <source>
        <dbReference type="Proteomes" id="UP001338125"/>
    </source>
</evidence>
<dbReference type="Proteomes" id="UP001338125">
    <property type="component" value="Unassembled WGS sequence"/>
</dbReference>
<organism evidence="1 2">
    <name type="scientific">Cladobotryum mycophilum</name>
    <dbReference type="NCBI Taxonomy" id="491253"/>
    <lineage>
        <taxon>Eukaryota</taxon>
        <taxon>Fungi</taxon>
        <taxon>Dikarya</taxon>
        <taxon>Ascomycota</taxon>
        <taxon>Pezizomycotina</taxon>
        <taxon>Sordariomycetes</taxon>
        <taxon>Hypocreomycetidae</taxon>
        <taxon>Hypocreales</taxon>
        <taxon>Hypocreaceae</taxon>
        <taxon>Cladobotryum</taxon>
    </lineage>
</organism>
<sequence length="328" mass="37730">MSELEITTNISQSQLLEILGTIPEELRVPLSSPVDFQGVISHLRTSFQTLNQQTGSGDPAELTLSLDYGELPSFNKFMEYIRQLVKTELKQGNYEFLFRPKEVPEFDDPNNYWEWRSSLLLFSRSVDVRPQQLFLAINRVLFRFTGKNLGFGNTLDAKSFVRATWEATITELIAYLDTRYLSWESVREQTERFKALRPEGQTGHIFILHFRHQADTVNEIARLVGGHTLSDYQIIQQFLDVIPPNICEYLNARKTDVRFRSFAEVAEIASEAWDITVTPKGIYEYSTPPVGTPNPEFPPNSEESHTIFRDKMCVFDAADQLLNMEELA</sequence>
<dbReference type="EMBL" id="JAVFKD010000015">
    <property type="protein sequence ID" value="KAK5988808.1"/>
    <property type="molecule type" value="Genomic_DNA"/>
</dbReference>
<gene>
    <name evidence="1" type="ORF">PT974_10302</name>
</gene>
<evidence type="ECO:0000313" key="1">
    <source>
        <dbReference type="EMBL" id="KAK5988808.1"/>
    </source>
</evidence>
<keyword evidence="2" id="KW-1185">Reference proteome</keyword>
<accession>A0ABR0S9G6</accession>
<comment type="caution">
    <text evidence="1">The sequence shown here is derived from an EMBL/GenBank/DDBJ whole genome shotgun (WGS) entry which is preliminary data.</text>
</comment>
<name>A0ABR0S9G6_9HYPO</name>
<reference evidence="1 2" key="1">
    <citation type="submission" date="2024-01" db="EMBL/GenBank/DDBJ databases">
        <title>Complete genome of Cladobotryum mycophilum ATHUM6906.</title>
        <authorList>
            <person name="Christinaki A.C."/>
            <person name="Myridakis A.I."/>
            <person name="Kouvelis V.N."/>
        </authorList>
    </citation>
    <scope>NUCLEOTIDE SEQUENCE [LARGE SCALE GENOMIC DNA]</scope>
    <source>
        <strain evidence="1 2">ATHUM6906</strain>
    </source>
</reference>
<protein>
    <submittedName>
        <fullName evidence="1">Uncharacterized protein</fullName>
    </submittedName>
</protein>